<keyword evidence="4 7" id="KW-0812">Transmembrane</keyword>
<evidence type="ECO:0000256" key="7">
    <source>
        <dbReference type="RuleBase" id="RU363032"/>
    </source>
</evidence>
<dbReference type="Proteomes" id="UP000426246">
    <property type="component" value="Chromosome"/>
</dbReference>
<organism evidence="9 10">
    <name type="scientific">Paenibacillus psychroresistens</name>
    <dbReference type="NCBI Taxonomy" id="1778678"/>
    <lineage>
        <taxon>Bacteria</taxon>
        <taxon>Bacillati</taxon>
        <taxon>Bacillota</taxon>
        <taxon>Bacilli</taxon>
        <taxon>Bacillales</taxon>
        <taxon>Paenibacillaceae</taxon>
        <taxon>Paenibacillus</taxon>
    </lineage>
</organism>
<dbReference type="InterPro" id="IPR050809">
    <property type="entry name" value="UgpAE/MalFG_permease"/>
</dbReference>
<dbReference type="GO" id="GO:0055085">
    <property type="term" value="P:transmembrane transport"/>
    <property type="evidence" value="ECO:0007669"/>
    <property type="project" value="InterPro"/>
</dbReference>
<dbReference type="EMBL" id="CP034235">
    <property type="protein sequence ID" value="QGR00021.1"/>
    <property type="molecule type" value="Genomic_DNA"/>
</dbReference>
<dbReference type="KEGG" id="ppsc:EHS13_09665"/>
<protein>
    <submittedName>
        <fullName evidence="9">Sugar ABC transporter permease</fullName>
    </submittedName>
</protein>
<evidence type="ECO:0000256" key="3">
    <source>
        <dbReference type="ARBA" id="ARBA00022475"/>
    </source>
</evidence>
<dbReference type="AlphaFoldDB" id="A0A6B8RU08"/>
<reference evidence="10" key="1">
    <citation type="submission" date="2018-11" db="EMBL/GenBank/DDBJ databases">
        <title>Complete genome sequence of Paenibacillus sp. ML311-T8.</title>
        <authorList>
            <person name="Nam Y.-D."/>
            <person name="Kang J."/>
            <person name="Chung W.-H."/>
            <person name="Park Y.S."/>
        </authorList>
    </citation>
    <scope>NUCLEOTIDE SEQUENCE [LARGE SCALE GENOMIC DNA]</scope>
    <source>
        <strain evidence="10">ML311-T8</strain>
    </source>
</reference>
<evidence type="ECO:0000313" key="9">
    <source>
        <dbReference type="EMBL" id="QGR00021.1"/>
    </source>
</evidence>
<sequence>MALPSFILLIAFLYVPLYGWIYAFFKYRPGVPLSGSPFVGLEYFRVAFGDKEVLLVLRNTLVLSFLTLLCTPLPAIGAILLSEIPSKRFRNFLQTVTTIPNFISWVLVYSVFFSIFSINDGLLNQLLFKLHLINDPTNFLGDADMAWYFQTAVGLWKSLGFSMIIYIAAIAGIDPSLYEAAKVDGAGRFQMMRHITVPGIAPTFMVLLILGIGSLLSGGSFVGNAFEQYFVFNNQLVTDKLMVLDLYVYRIGLQFNDYSFSIAIGMTKTIVSLILLFSVNWISKKIRGQSII</sequence>
<accession>A0A6B8RU08</accession>
<dbReference type="InterPro" id="IPR000515">
    <property type="entry name" value="MetI-like"/>
</dbReference>
<proteinExistence type="inferred from homology"/>
<dbReference type="Gene3D" id="1.10.3720.10">
    <property type="entry name" value="MetI-like"/>
    <property type="match status" value="1"/>
</dbReference>
<evidence type="ECO:0000313" key="10">
    <source>
        <dbReference type="Proteomes" id="UP000426246"/>
    </source>
</evidence>
<feature type="transmembrane region" description="Helical" evidence="7">
    <location>
        <begin position="102"/>
        <end position="127"/>
    </location>
</feature>
<keyword evidence="10" id="KW-1185">Reference proteome</keyword>
<dbReference type="PANTHER" id="PTHR43227">
    <property type="entry name" value="BLL4140 PROTEIN"/>
    <property type="match status" value="1"/>
</dbReference>
<gene>
    <name evidence="9" type="ORF">EHS13_09665</name>
</gene>
<dbReference type="CDD" id="cd06261">
    <property type="entry name" value="TM_PBP2"/>
    <property type="match status" value="1"/>
</dbReference>
<evidence type="ECO:0000256" key="1">
    <source>
        <dbReference type="ARBA" id="ARBA00004651"/>
    </source>
</evidence>
<evidence type="ECO:0000256" key="2">
    <source>
        <dbReference type="ARBA" id="ARBA00022448"/>
    </source>
</evidence>
<evidence type="ECO:0000256" key="5">
    <source>
        <dbReference type="ARBA" id="ARBA00022989"/>
    </source>
</evidence>
<dbReference type="PANTHER" id="PTHR43227:SF11">
    <property type="entry name" value="BLL4140 PROTEIN"/>
    <property type="match status" value="1"/>
</dbReference>
<dbReference type="Pfam" id="PF00528">
    <property type="entry name" value="BPD_transp_1"/>
    <property type="match status" value="1"/>
</dbReference>
<feature type="transmembrane region" description="Helical" evidence="7">
    <location>
        <begin position="147"/>
        <end position="173"/>
    </location>
</feature>
<feature type="transmembrane region" description="Helical" evidence="7">
    <location>
        <begin position="61"/>
        <end position="81"/>
    </location>
</feature>
<feature type="domain" description="ABC transmembrane type-1" evidence="8">
    <location>
        <begin position="57"/>
        <end position="279"/>
    </location>
</feature>
<comment type="similarity">
    <text evidence="7">Belongs to the binding-protein-dependent transport system permease family.</text>
</comment>
<comment type="subcellular location">
    <subcellularLocation>
        <location evidence="1 7">Cell membrane</location>
        <topology evidence="1 7">Multi-pass membrane protein</topology>
    </subcellularLocation>
</comment>
<evidence type="ECO:0000259" key="8">
    <source>
        <dbReference type="PROSITE" id="PS50928"/>
    </source>
</evidence>
<dbReference type="InterPro" id="IPR035906">
    <property type="entry name" value="MetI-like_sf"/>
</dbReference>
<feature type="transmembrane region" description="Helical" evidence="7">
    <location>
        <begin position="258"/>
        <end position="282"/>
    </location>
</feature>
<evidence type="ECO:0000256" key="6">
    <source>
        <dbReference type="ARBA" id="ARBA00023136"/>
    </source>
</evidence>
<feature type="transmembrane region" description="Helical" evidence="7">
    <location>
        <begin position="7"/>
        <end position="25"/>
    </location>
</feature>
<keyword evidence="6 7" id="KW-0472">Membrane</keyword>
<dbReference type="GO" id="GO:0005886">
    <property type="term" value="C:plasma membrane"/>
    <property type="evidence" value="ECO:0007669"/>
    <property type="project" value="UniProtKB-SubCell"/>
</dbReference>
<keyword evidence="3" id="KW-1003">Cell membrane</keyword>
<feature type="transmembrane region" description="Helical" evidence="7">
    <location>
        <begin position="194"/>
        <end position="216"/>
    </location>
</feature>
<name>A0A6B8RU08_9BACL</name>
<keyword evidence="2 7" id="KW-0813">Transport</keyword>
<dbReference type="SUPFAM" id="SSF161098">
    <property type="entry name" value="MetI-like"/>
    <property type="match status" value="1"/>
</dbReference>
<evidence type="ECO:0000256" key="4">
    <source>
        <dbReference type="ARBA" id="ARBA00022692"/>
    </source>
</evidence>
<dbReference type="OrthoDB" id="2637002at2"/>
<keyword evidence="5 7" id="KW-1133">Transmembrane helix</keyword>
<dbReference type="PROSITE" id="PS50928">
    <property type="entry name" value="ABC_TM1"/>
    <property type="match status" value="1"/>
</dbReference>